<accession>A0A1I4YTQ3</accession>
<name>A0A1I4YTQ3_9PROT</name>
<evidence type="ECO:0000313" key="2">
    <source>
        <dbReference type="Proteomes" id="UP000183107"/>
    </source>
</evidence>
<protein>
    <submittedName>
        <fullName evidence="1">Uncharacterized protein</fullName>
    </submittedName>
</protein>
<dbReference type="EMBL" id="FOVJ01000001">
    <property type="protein sequence ID" value="SFN41404.1"/>
    <property type="molecule type" value="Genomic_DNA"/>
</dbReference>
<dbReference type="Proteomes" id="UP000183107">
    <property type="component" value="Unassembled WGS sequence"/>
</dbReference>
<gene>
    <name evidence="1" type="ORF">SAMN05216386_0882</name>
</gene>
<dbReference type="AlphaFoldDB" id="A0A1I4YTQ3"/>
<proteinExistence type="predicted"/>
<sequence>MLKQSDSNNAEFNLEPQKIPETSTSIYLAYRYRSFRMWTISVAAPRHF</sequence>
<evidence type="ECO:0000313" key="1">
    <source>
        <dbReference type="EMBL" id="SFN41404.1"/>
    </source>
</evidence>
<keyword evidence="2" id="KW-1185">Reference proteome</keyword>
<reference evidence="2" key="1">
    <citation type="submission" date="2016-10" db="EMBL/GenBank/DDBJ databases">
        <authorList>
            <person name="Varghese N."/>
        </authorList>
    </citation>
    <scope>NUCLEOTIDE SEQUENCE [LARGE SCALE GENOMIC DNA]</scope>
    <source>
        <strain evidence="2">Nsp8</strain>
    </source>
</reference>
<organism evidence="1 2">
    <name type="scientific">Nitrosospira briensis</name>
    <dbReference type="NCBI Taxonomy" id="35799"/>
    <lineage>
        <taxon>Bacteria</taxon>
        <taxon>Pseudomonadati</taxon>
        <taxon>Pseudomonadota</taxon>
        <taxon>Betaproteobacteria</taxon>
        <taxon>Nitrosomonadales</taxon>
        <taxon>Nitrosomonadaceae</taxon>
        <taxon>Nitrosospira</taxon>
    </lineage>
</organism>